<dbReference type="Proteomes" id="UP000316621">
    <property type="component" value="Chromosome 11"/>
</dbReference>
<name>A0A4Y7LDF2_PAPSO</name>
<dbReference type="AlphaFoldDB" id="A0A4Y7LDF2"/>
<dbReference type="SUPFAM" id="SSF52540">
    <property type="entry name" value="P-loop containing nucleoside triphosphate hydrolases"/>
    <property type="match status" value="1"/>
</dbReference>
<proteinExistence type="predicted"/>
<evidence type="ECO:0008006" key="3">
    <source>
        <dbReference type="Google" id="ProtNLM"/>
    </source>
</evidence>
<dbReference type="EMBL" id="CM010725">
    <property type="protein sequence ID" value="RZC82311.1"/>
    <property type="molecule type" value="Genomic_DNA"/>
</dbReference>
<evidence type="ECO:0000313" key="2">
    <source>
        <dbReference type="Proteomes" id="UP000316621"/>
    </source>
</evidence>
<gene>
    <name evidence="1" type="ORF">C5167_045097</name>
</gene>
<evidence type="ECO:0000313" key="1">
    <source>
        <dbReference type="EMBL" id="RZC82311.1"/>
    </source>
</evidence>
<dbReference type="InterPro" id="IPR027417">
    <property type="entry name" value="P-loop_NTPase"/>
</dbReference>
<reference evidence="1 2" key="1">
    <citation type="journal article" date="2018" name="Science">
        <title>The opium poppy genome and morphinan production.</title>
        <authorList>
            <person name="Guo L."/>
            <person name="Winzer T."/>
            <person name="Yang X."/>
            <person name="Li Y."/>
            <person name="Ning Z."/>
            <person name="He Z."/>
            <person name="Teodor R."/>
            <person name="Lu Y."/>
            <person name="Bowser T.A."/>
            <person name="Graham I.A."/>
            <person name="Ye K."/>
        </authorList>
    </citation>
    <scope>NUCLEOTIDE SEQUENCE [LARGE SCALE GENOMIC DNA]</scope>
    <source>
        <strain evidence="2">cv. HN1</strain>
        <tissue evidence="1">Leaves</tissue>
    </source>
</reference>
<protein>
    <recommendedName>
        <fullName evidence="3">Helicase ATP-binding domain-containing protein</fullName>
    </recommendedName>
</protein>
<organism evidence="1 2">
    <name type="scientific">Papaver somniferum</name>
    <name type="common">Opium poppy</name>
    <dbReference type="NCBI Taxonomy" id="3469"/>
    <lineage>
        <taxon>Eukaryota</taxon>
        <taxon>Viridiplantae</taxon>
        <taxon>Streptophyta</taxon>
        <taxon>Embryophyta</taxon>
        <taxon>Tracheophyta</taxon>
        <taxon>Spermatophyta</taxon>
        <taxon>Magnoliopsida</taxon>
        <taxon>Ranunculales</taxon>
        <taxon>Papaveraceae</taxon>
        <taxon>Papaveroideae</taxon>
        <taxon>Papaver</taxon>
    </lineage>
</organism>
<accession>A0A4Y7LDF2</accession>
<keyword evidence="2" id="KW-1185">Reference proteome</keyword>
<dbReference type="STRING" id="3469.A0A4Y7LDF2"/>
<dbReference type="Gramene" id="RZC82311">
    <property type="protein sequence ID" value="RZC82311"/>
    <property type="gene ID" value="C5167_045097"/>
</dbReference>
<dbReference type="Gene3D" id="3.40.50.300">
    <property type="entry name" value="P-loop containing nucleotide triphosphate hydrolases"/>
    <property type="match status" value="1"/>
</dbReference>
<sequence>MGMFPSASRGFTKKKKGVTAVIGVDFTGKRCVRALGYESFEIQRYKAKKDQLGYELNLQGLKRRWKRQKSSKPDGQMPSDKTVGIGDDAFNTFFSAGKFWGEKAELRRQDCCWFRLPSLRFLFCDNRLSSIESIGQREPSFGDSKMTLLQKAQVMQNLPIEHQTLLFSATMPVEIEALAQEYLTDPVQVKVGKVSSPTTNVSQMLQKVPENEKIALQPHCCLYAYDSESEMTTALYGLEL</sequence>